<proteinExistence type="predicted"/>
<sequence>MTLDDAIQRAQFIRPEHKGKLRECLEKLHPDCISKWLYGTHREYDTLYQGDILKEIPVCFIDEDGDVISGTDYVAMISNTCDMQPNRKETIIVSPIVTLADYKEDLIENKVKNVDSKLEDIKKNKIISKFYLPHNGIFPESFVDFSSMVTVNSIFVNRVYRDKELLSLISIWFLFFPYKAHFPFC</sequence>
<evidence type="ECO:0000313" key="1">
    <source>
        <dbReference type="EMBL" id="KJU86847.1"/>
    </source>
</evidence>
<evidence type="ECO:0000313" key="2">
    <source>
        <dbReference type="Proteomes" id="UP000033423"/>
    </source>
</evidence>
<comment type="caution">
    <text evidence="1">The sequence shown here is derived from an EMBL/GenBank/DDBJ whole genome shotgun (WGS) entry which is preliminary data.</text>
</comment>
<dbReference type="AlphaFoldDB" id="A0A0F3GYD6"/>
<reference evidence="1 2" key="1">
    <citation type="submission" date="2015-02" db="EMBL/GenBank/DDBJ databases">
        <title>Single-cell genomics of uncultivated deep-branching MTB reveals a conserved set of magnetosome genes.</title>
        <authorList>
            <person name="Kolinko S."/>
            <person name="Richter M."/>
            <person name="Glockner F.O."/>
            <person name="Brachmann A."/>
            <person name="Schuler D."/>
        </authorList>
    </citation>
    <scope>NUCLEOTIDE SEQUENCE [LARGE SCALE GENOMIC DNA]</scope>
    <source>
        <strain evidence="1">TM-1</strain>
    </source>
</reference>
<dbReference type="Proteomes" id="UP000033423">
    <property type="component" value="Unassembled WGS sequence"/>
</dbReference>
<name>A0A0F3GYD6_9BACT</name>
<gene>
    <name evidence="1" type="ORF">MBAV_000961</name>
</gene>
<organism evidence="1 2">
    <name type="scientific">Candidatus Magnetobacterium bavaricum</name>
    <dbReference type="NCBI Taxonomy" id="29290"/>
    <lineage>
        <taxon>Bacteria</taxon>
        <taxon>Pseudomonadati</taxon>
        <taxon>Nitrospirota</taxon>
        <taxon>Thermodesulfovibrionia</taxon>
        <taxon>Thermodesulfovibrionales</taxon>
        <taxon>Candidatus Magnetobacteriaceae</taxon>
        <taxon>Candidatus Magnetobacterium</taxon>
    </lineage>
</organism>
<keyword evidence="2" id="KW-1185">Reference proteome</keyword>
<protein>
    <submittedName>
        <fullName evidence="1">Uncharacterized protein</fullName>
    </submittedName>
</protein>
<accession>A0A0F3GYD6</accession>
<dbReference type="EMBL" id="LACI01000436">
    <property type="protein sequence ID" value="KJU86847.1"/>
    <property type="molecule type" value="Genomic_DNA"/>
</dbReference>